<name>A0A4Y2IGI5_ARAVE</name>
<evidence type="ECO:0008006" key="3">
    <source>
        <dbReference type="Google" id="ProtNLM"/>
    </source>
</evidence>
<keyword evidence="2" id="KW-1185">Reference proteome</keyword>
<dbReference type="EMBL" id="BGPR01002650">
    <property type="protein sequence ID" value="GBM76861.1"/>
    <property type="molecule type" value="Genomic_DNA"/>
</dbReference>
<evidence type="ECO:0000313" key="1">
    <source>
        <dbReference type="EMBL" id="GBM76861.1"/>
    </source>
</evidence>
<dbReference type="InterPro" id="IPR036397">
    <property type="entry name" value="RNaseH_sf"/>
</dbReference>
<evidence type="ECO:0000313" key="2">
    <source>
        <dbReference type="Proteomes" id="UP000499080"/>
    </source>
</evidence>
<accession>A0A4Y2IGI5</accession>
<dbReference type="Proteomes" id="UP000499080">
    <property type="component" value="Unassembled WGS sequence"/>
</dbReference>
<dbReference type="OrthoDB" id="6432521at2759"/>
<dbReference type="AlphaFoldDB" id="A0A4Y2IGI5"/>
<comment type="caution">
    <text evidence="1">The sequence shown here is derived from an EMBL/GenBank/DDBJ whole genome shotgun (WGS) entry which is preliminary data.</text>
</comment>
<reference evidence="1 2" key="1">
    <citation type="journal article" date="2019" name="Sci. Rep.">
        <title>Orb-weaving spider Araneus ventricosus genome elucidates the spidroin gene catalogue.</title>
        <authorList>
            <person name="Kono N."/>
            <person name="Nakamura H."/>
            <person name="Ohtoshi R."/>
            <person name="Moran D.A.P."/>
            <person name="Shinohara A."/>
            <person name="Yoshida Y."/>
            <person name="Fujiwara M."/>
            <person name="Mori M."/>
            <person name="Tomita M."/>
            <person name="Arakawa K."/>
        </authorList>
    </citation>
    <scope>NUCLEOTIDE SEQUENCE [LARGE SCALE GENOMIC DNA]</scope>
</reference>
<dbReference type="GO" id="GO:0003676">
    <property type="term" value="F:nucleic acid binding"/>
    <property type="evidence" value="ECO:0007669"/>
    <property type="project" value="InterPro"/>
</dbReference>
<gene>
    <name evidence="1" type="ORF">AVEN_3915_1</name>
</gene>
<proteinExistence type="predicted"/>
<dbReference type="Gene3D" id="3.30.420.10">
    <property type="entry name" value="Ribonuclease H-like superfamily/Ribonuclease H"/>
    <property type="match status" value="1"/>
</dbReference>
<protein>
    <recommendedName>
        <fullName evidence="3">Tc1-like transposase DDE domain-containing protein</fullName>
    </recommendedName>
</protein>
<organism evidence="1 2">
    <name type="scientific">Araneus ventricosus</name>
    <name type="common">Orbweaver spider</name>
    <name type="synonym">Epeira ventricosa</name>
    <dbReference type="NCBI Taxonomy" id="182803"/>
    <lineage>
        <taxon>Eukaryota</taxon>
        <taxon>Metazoa</taxon>
        <taxon>Ecdysozoa</taxon>
        <taxon>Arthropoda</taxon>
        <taxon>Chelicerata</taxon>
        <taxon>Arachnida</taxon>
        <taxon>Araneae</taxon>
        <taxon>Araneomorphae</taxon>
        <taxon>Entelegynae</taxon>
        <taxon>Araneoidea</taxon>
        <taxon>Araneidae</taxon>
        <taxon>Araneus</taxon>
    </lineage>
</organism>
<sequence length="131" mass="14820">MEELAAETSTRSISARESGRITGIPESSTRRILHGSVSVQDTGTSPERCPVSGWKTYTVTVEWYITLLRDHVVPALQERHELPVVTFIQDGAPPHFAREVRTFLLEIFTDYGVMSRGCKFKWPSRSPDLTR</sequence>